<reference evidence="1" key="1">
    <citation type="journal article" date="2021" name="PeerJ">
        <title>Extensive microbial diversity within the chicken gut microbiome revealed by metagenomics and culture.</title>
        <authorList>
            <person name="Gilroy R."/>
            <person name="Ravi A."/>
            <person name="Getino M."/>
            <person name="Pursley I."/>
            <person name="Horton D.L."/>
            <person name="Alikhan N.F."/>
            <person name="Baker D."/>
            <person name="Gharbi K."/>
            <person name="Hall N."/>
            <person name="Watson M."/>
            <person name="Adriaenssens E.M."/>
            <person name="Foster-Nyarko E."/>
            <person name="Jarju S."/>
            <person name="Secka A."/>
            <person name="Antonio M."/>
            <person name="Oren A."/>
            <person name="Chaudhuri R.R."/>
            <person name="La Ragione R."/>
            <person name="Hildebrand F."/>
            <person name="Pallen M.J."/>
        </authorList>
    </citation>
    <scope>NUCLEOTIDE SEQUENCE</scope>
    <source>
        <strain evidence="1">5790</strain>
    </source>
</reference>
<protein>
    <submittedName>
        <fullName evidence="1">RNA-binding protein</fullName>
    </submittedName>
</protein>
<dbReference type="AlphaFoldDB" id="A0A9D1PR99"/>
<dbReference type="SUPFAM" id="SSF50104">
    <property type="entry name" value="Translation proteins SH3-like domain"/>
    <property type="match status" value="1"/>
</dbReference>
<reference evidence="1" key="2">
    <citation type="submission" date="2021-04" db="EMBL/GenBank/DDBJ databases">
        <authorList>
            <person name="Gilroy R."/>
        </authorList>
    </citation>
    <scope>NUCLEOTIDE SEQUENCE</scope>
    <source>
        <strain evidence="1">5790</strain>
    </source>
</reference>
<dbReference type="EMBL" id="DXIJ01000093">
    <property type="protein sequence ID" value="HIV86053.1"/>
    <property type="molecule type" value="Genomic_DNA"/>
</dbReference>
<comment type="caution">
    <text evidence="1">The sequence shown here is derived from an EMBL/GenBank/DDBJ whole genome shotgun (WGS) entry which is preliminary data.</text>
</comment>
<organism evidence="1 2">
    <name type="scientific">Candidatus Monoglobus merdigallinarum</name>
    <dbReference type="NCBI Taxonomy" id="2838698"/>
    <lineage>
        <taxon>Bacteria</taxon>
        <taxon>Bacillati</taxon>
        <taxon>Bacillota</taxon>
        <taxon>Clostridia</taxon>
        <taxon>Monoglobales</taxon>
        <taxon>Monoglobaceae</taxon>
        <taxon>Monoglobus</taxon>
    </lineage>
</organism>
<dbReference type="Proteomes" id="UP000824162">
    <property type="component" value="Unassembled WGS sequence"/>
</dbReference>
<dbReference type="InterPro" id="IPR008991">
    <property type="entry name" value="Translation_prot_SH3-like_sf"/>
</dbReference>
<accession>A0A9D1PR99</accession>
<sequence>MSAKHIERPALSAGDIVMAKAGRGKGRVFLVIAAAENGYVYISDGKTRKVSNAKLKKNLHLLRLGRVENTEFLTAPGAAADAEIRKIVKEV</sequence>
<proteinExistence type="predicted"/>
<evidence type="ECO:0000313" key="2">
    <source>
        <dbReference type="Proteomes" id="UP000824162"/>
    </source>
</evidence>
<gene>
    <name evidence="1" type="ORF">H9900_04500</name>
</gene>
<name>A0A9D1PR99_9FIRM</name>
<evidence type="ECO:0000313" key="1">
    <source>
        <dbReference type="EMBL" id="HIV86053.1"/>
    </source>
</evidence>